<dbReference type="Proteomes" id="UP000479132">
    <property type="component" value="Unassembled WGS sequence"/>
</dbReference>
<comment type="caution">
    <text evidence="2">The sequence shown here is derived from an EMBL/GenBank/DDBJ whole genome shotgun (WGS) entry which is preliminary data.</text>
</comment>
<reference evidence="2 3" key="1">
    <citation type="submission" date="2020-02" db="EMBL/GenBank/DDBJ databases">
        <title>Aliifodinibius halophilus 2W32, complete genome.</title>
        <authorList>
            <person name="Li Y."/>
            <person name="Wu S."/>
        </authorList>
    </citation>
    <scope>NUCLEOTIDE SEQUENCE [LARGE SCALE GENOMIC DNA]</scope>
    <source>
        <strain evidence="2 3">2W32</strain>
    </source>
</reference>
<proteinExistence type="predicted"/>
<sequence>MNLEAFSIKWFALYYTVLGISFIAGGSYLILKKQQLSQLLQKAAEQEKPPPVFIRIIKYFLLFTLPGLVLSFTPFSWIELLFTLWSLLVVYIAGIQLVRWQDNRPLIKANSKKLPEVISRCGAIMVAVGFAIFLLAYLVINRTPI</sequence>
<name>A0A6M1TID1_9BACT</name>
<evidence type="ECO:0000313" key="3">
    <source>
        <dbReference type="Proteomes" id="UP000479132"/>
    </source>
</evidence>
<protein>
    <recommendedName>
        <fullName evidence="4">DUF2269 family protein</fullName>
    </recommendedName>
</protein>
<evidence type="ECO:0008006" key="4">
    <source>
        <dbReference type="Google" id="ProtNLM"/>
    </source>
</evidence>
<feature type="transmembrane region" description="Helical" evidence="1">
    <location>
        <begin position="121"/>
        <end position="140"/>
    </location>
</feature>
<keyword evidence="1" id="KW-0812">Transmembrane</keyword>
<feature type="transmembrane region" description="Helical" evidence="1">
    <location>
        <begin position="78"/>
        <end position="100"/>
    </location>
</feature>
<keyword evidence="1" id="KW-0472">Membrane</keyword>
<dbReference type="RefSeq" id="WP_165267991.1">
    <property type="nucleotide sequence ID" value="NZ_JAALLS010000009.1"/>
</dbReference>
<feature type="transmembrane region" description="Helical" evidence="1">
    <location>
        <begin position="12"/>
        <end position="31"/>
    </location>
</feature>
<evidence type="ECO:0000313" key="2">
    <source>
        <dbReference type="EMBL" id="NGP88350.1"/>
    </source>
</evidence>
<organism evidence="2 3">
    <name type="scientific">Fodinibius halophilus</name>
    <dbReference type="NCBI Taxonomy" id="1736908"/>
    <lineage>
        <taxon>Bacteria</taxon>
        <taxon>Pseudomonadati</taxon>
        <taxon>Balneolota</taxon>
        <taxon>Balneolia</taxon>
        <taxon>Balneolales</taxon>
        <taxon>Balneolaceae</taxon>
        <taxon>Fodinibius</taxon>
    </lineage>
</organism>
<keyword evidence="3" id="KW-1185">Reference proteome</keyword>
<dbReference type="EMBL" id="JAALLS010000009">
    <property type="protein sequence ID" value="NGP88350.1"/>
    <property type="molecule type" value="Genomic_DNA"/>
</dbReference>
<accession>A0A6M1TID1</accession>
<keyword evidence="1" id="KW-1133">Transmembrane helix</keyword>
<gene>
    <name evidence="2" type="ORF">G3569_08275</name>
</gene>
<evidence type="ECO:0000256" key="1">
    <source>
        <dbReference type="SAM" id="Phobius"/>
    </source>
</evidence>
<feature type="transmembrane region" description="Helical" evidence="1">
    <location>
        <begin position="52"/>
        <end position="72"/>
    </location>
</feature>
<dbReference type="AlphaFoldDB" id="A0A6M1TID1"/>